<reference evidence="7 8" key="1">
    <citation type="submission" date="2020-08" db="EMBL/GenBank/DDBJ databases">
        <title>Genomic Encyclopedia of Type Strains, Phase IV (KMG-IV): sequencing the most valuable type-strain genomes for metagenomic binning, comparative biology and taxonomic classification.</title>
        <authorList>
            <person name="Goeker M."/>
        </authorList>
    </citation>
    <scope>NUCLEOTIDE SEQUENCE [LARGE SCALE GENOMIC DNA]</scope>
    <source>
        <strain evidence="7 8">DSM 23562</strain>
    </source>
</reference>
<feature type="transmembrane region" description="Helical" evidence="5">
    <location>
        <begin position="301"/>
        <end position="318"/>
    </location>
</feature>
<protein>
    <submittedName>
        <fullName evidence="7">MFS family permease</fullName>
    </submittedName>
</protein>
<dbReference type="CDD" id="cd17370">
    <property type="entry name" value="MFS_MJ1317_like"/>
    <property type="match status" value="1"/>
</dbReference>
<keyword evidence="2 5" id="KW-0812">Transmembrane</keyword>
<evidence type="ECO:0000256" key="4">
    <source>
        <dbReference type="ARBA" id="ARBA00023136"/>
    </source>
</evidence>
<organism evidence="7 8">
    <name type="scientific">Armatimonas rosea</name>
    <dbReference type="NCBI Taxonomy" id="685828"/>
    <lineage>
        <taxon>Bacteria</taxon>
        <taxon>Bacillati</taxon>
        <taxon>Armatimonadota</taxon>
        <taxon>Armatimonadia</taxon>
        <taxon>Armatimonadales</taxon>
        <taxon>Armatimonadaceae</taxon>
        <taxon>Armatimonas</taxon>
    </lineage>
</organism>
<dbReference type="PANTHER" id="PTHR23518:SF2">
    <property type="entry name" value="MAJOR FACILITATOR SUPERFAMILY TRANSPORTER"/>
    <property type="match status" value="1"/>
</dbReference>
<dbReference type="RefSeq" id="WP_184203481.1">
    <property type="nucleotide sequence ID" value="NZ_JACHGW010000006.1"/>
</dbReference>
<feature type="transmembrane region" description="Helical" evidence="5">
    <location>
        <begin position="79"/>
        <end position="101"/>
    </location>
</feature>
<dbReference type="Gene3D" id="1.20.1250.20">
    <property type="entry name" value="MFS general substrate transporter like domains"/>
    <property type="match status" value="2"/>
</dbReference>
<feature type="transmembrane region" description="Helical" evidence="5">
    <location>
        <begin position="339"/>
        <end position="361"/>
    </location>
</feature>
<evidence type="ECO:0000313" key="7">
    <source>
        <dbReference type="EMBL" id="MBB6053388.1"/>
    </source>
</evidence>
<evidence type="ECO:0000259" key="6">
    <source>
        <dbReference type="PROSITE" id="PS50850"/>
    </source>
</evidence>
<keyword evidence="4 5" id="KW-0472">Membrane</keyword>
<dbReference type="PROSITE" id="PS50850">
    <property type="entry name" value="MFS"/>
    <property type="match status" value="1"/>
</dbReference>
<dbReference type="SUPFAM" id="SSF103473">
    <property type="entry name" value="MFS general substrate transporter"/>
    <property type="match status" value="1"/>
</dbReference>
<dbReference type="Pfam" id="PF07690">
    <property type="entry name" value="MFS_1"/>
    <property type="match status" value="1"/>
</dbReference>
<evidence type="ECO:0000256" key="5">
    <source>
        <dbReference type="SAM" id="Phobius"/>
    </source>
</evidence>
<feature type="transmembrane region" description="Helical" evidence="5">
    <location>
        <begin position="208"/>
        <end position="227"/>
    </location>
</feature>
<dbReference type="InterPro" id="IPR011701">
    <property type="entry name" value="MFS"/>
</dbReference>
<proteinExistence type="predicted"/>
<feature type="transmembrane region" description="Helical" evidence="5">
    <location>
        <begin position="247"/>
        <end position="265"/>
    </location>
</feature>
<dbReference type="EMBL" id="JACHGW010000006">
    <property type="protein sequence ID" value="MBB6053388.1"/>
    <property type="molecule type" value="Genomic_DNA"/>
</dbReference>
<evidence type="ECO:0000313" key="8">
    <source>
        <dbReference type="Proteomes" id="UP000520814"/>
    </source>
</evidence>
<comment type="caution">
    <text evidence="7">The sequence shown here is derived from an EMBL/GenBank/DDBJ whole genome shotgun (WGS) entry which is preliminary data.</text>
</comment>
<keyword evidence="8" id="KW-1185">Reference proteome</keyword>
<feature type="transmembrane region" description="Helical" evidence="5">
    <location>
        <begin position="367"/>
        <end position="384"/>
    </location>
</feature>
<dbReference type="PANTHER" id="PTHR23518">
    <property type="entry name" value="C-METHYLTRANSFERASE"/>
    <property type="match status" value="1"/>
</dbReference>
<dbReference type="GO" id="GO:0005886">
    <property type="term" value="C:plasma membrane"/>
    <property type="evidence" value="ECO:0007669"/>
    <property type="project" value="UniProtKB-SubCell"/>
</dbReference>
<name>A0A7W9W926_ARMRO</name>
<feature type="transmembrane region" description="Helical" evidence="5">
    <location>
        <begin position="168"/>
        <end position="187"/>
    </location>
</feature>
<evidence type="ECO:0000256" key="1">
    <source>
        <dbReference type="ARBA" id="ARBA00004651"/>
    </source>
</evidence>
<dbReference type="InterPro" id="IPR020846">
    <property type="entry name" value="MFS_dom"/>
</dbReference>
<dbReference type="InterPro" id="IPR005829">
    <property type="entry name" value="Sugar_transporter_CS"/>
</dbReference>
<feature type="domain" description="Major facilitator superfamily (MFS) profile" evidence="6">
    <location>
        <begin position="10"/>
        <end position="390"/>
    </location>
</feature>
<comment type="subcellular location">
    <subcellularLocation>
        <location evidence="1">Cell membrane</location>
        <topology evidence="1">Multi-pass membrane protein</topology>
    </subcellularLocation>
</comment>
<sequence>MDPERPLPATVKALGLVSLLTDLSSEMVYPLNGRLLRLLGAPAWALGLIEGLAEATASTLKLYSGTVSDRMGRRKPLALLGYGLAALSKPLIGVAGGWPLVLGARLLDRTGKGLRGAPRDALIADICPKEQRGRAYGLHRSLDTTGAVLGPLVGYWYLRTHPESLRTLYWLAFIPAVLGVLLLWLVVKEQPRREAANKTVPRFSLSGISPTYQRFLLAVGIFSLSNSSDQFLLLRAQEGAGLSPQNILLVYALFNVVEASLGYIVGKRSDKIGRVPLILAGWGVFALVYAGFALLPGGLGFSGVLGLFLLYGLYYTLTQGAQKALAADLSDPNARGQQLGVFHLVVGLGALPASLLAGLLYERVSPSAPFWVGAGGALVAMLLLPREKKS</sequence>
<dbReference type="InterPro" id="IPR036259">
    <property type="entry name" value="MFS_trans_sf"/>
</dbReference>
<keyword evidence="3 5" id="KW-1133">Transmembrane helix</keyword>
<dbReference type="PROSITE" id="PS00216">
    <property type="entry name" value="SUGAR_TRANSPORT_1"/>
    <property type="match status" value="1"/>
</dbReference>
<dbReference type="GO" id="GO:0022857">
    <property type="term" value="F:transmembrane transporter activity"/>
    <property type="evidence" value="ECO:0007669"/>
    <property type="project" value="InterPro"/>
</dbReference>
<dbReference type="Proteomes" id="UP000520814">
    <property type="component" value="Unassembled WGS sequence"/>
</dbReference>
<feature type="transmembrane region" description="Helical" evidence="5">
    <location>
        <begin position="277"/>
        <end position="295"/>
    </location>
</feature>
<gene>
    <name evidence="7" type="ORF">HNQ39_005222</name>
</gene>
<accession>A0A7W9W926</accession>
<evidence type="ECO:0000256" key="2">
    <source>
        <dbReference type="ARBA" id="ARBA00022692"/>
    </source>
</evidence>
<evidence type="ECO:0000256" key="3">
    <source>
        <dbReference type="ARBA" id="ARBA00022989"/>
    </source>
</evidence>
<dbReference type="AlphaFoldDB" id="A0A7W9W926"/>